<evidence type="ECO:0000313" key="2">
    <source>
        <dbReference type="EMBL" id="WWC87085.1"/>
    </source>
</evidence>
<dbReference type="AlphaFoldDB" id="A0AAX4JNU7"/>
<feature type="compositionally biased region" description="Polar residues" evidence="1">
    <location>
        <begin position="188"/>
        <end position="205"/>
    </location>
</feature>
<proteinExistence type="predicted"/>
<organism evidence="2 3">
    <name type="scientific">Kwoniella dendrophila CBS 6074</name>
    <dbReference type="NCBI Taxonomy" id="1295534"/>
    <lineage>
        <taxon>Eukaryota</taxon>
        <taxon>Fungi</taxon>
        <taxon>Dikarya</taxon>
        <taxon>Basidiomycota</taxon>
        <taxon>Agaricomycotina</taxon>
        <taxon>Tremellomycetes</taxon>
        <taxon>Tremellales</taxon>
        <taxon>Cryptococcaceae</taxon>
        <taxon>Kwoniella</taxon>
    </lineage>
</organism>
<name>A0AAX4JNU7_9TREE</name>
<dbReference type="RefSeq" id="XP_066073848.1">
    <property type="nucleotide sequence ID" value="XM_066217751.1"/>
</dbReference>
<dbReference type="GeneID" id="91092643"/>
<dbReference type="Proteomes" id="UP001355207">
    <property type="component" value="Chromosome 2"/>
</dbReference>
<feature type="region of interest" description="Disordered" evidence="1">
    <location>
        <begin position="129"/>
        <end position="148"/>
    </location>
</feature>
<evidence type="ECO:0000256" key="1">
    <source>
        <dbReference type="SAM" id="MobiDB-lite"/>
    </source>
</evidence>
<gene>
    <name evidence="2" type="ORF">L201_001971</name>
</gene>
<evidence type="ECO:0000313" key="3">
    <source>
        <dbReference type="Proteomes" id="UP001355207"/>
    </source>
</evidence>
<keyword evidence="3" id="KW-1185">Reference proteome</keyword>
<sequence length="261" mass="28305">MSPENQQSLAQSSSSAQRVLTILFTSIKPFDWPRDLPRTTRRPLPTPPQAISDLPVDTAVGGSRLHSITNTRLGIDDLADEEGEGLPAYLEEANEDELVIDNPTGGVERVISDSLVPNISKSVENIQLSTATSHSQEESSGRTGDNTRFGRWRDWVEKRTSDRIDDDTDIPSGSNAQPSLPTIPIPPSYSNAAPQTHQRSSSLPVRSFPTGAQLTLLPTASLQRLDYGPPSSSHSKYPINCACPLPTTNLVLLGTTNELKV</sequence>
<accession>A0AAX4JNU7</accession>
<feature type="region of interest" description="Disordered" evidence="1">
    <location>
        <begin position="160"/>
        <end position="205"/>
    </location>
</feature>
<reference evidence="2 3" key="1">
    <citation type="submission" date="2024-01" db="EMBL/GenBank/DDBJ databases">
        <title>Comparative genomics of Cryptococcus and Kwoniella reveals pathogenesis evolution and contrasting modes of karyotype evolution via chromosome fusion or intercentromeric recombination.</title>
        <authorList>
            <person name="Coelho M.A."/>
            <person name="David-Palma M."/>
            <person name="Shea T."/>
            <person name="Bowers K."/>
            <person name="McGinley-Smith S."/>
            <person name="Mohammad A.W."/>
            <person name="Gnirke A."/>
            <person name="Yurkov A.M."/>
            <person name="Nowrousian M."/>
            <person name="Sun S."/>
            <person name="Cuomo C.A."/>
            <person name="Heitman J."/>
        </authorList>
    </citation>
    <scope>NUCLEOTIDE SEQUENCE [LARGE SCALE GENOMIC DNA]</scope>
    <source>
        <strain evidence="2 3">CBS 6074</strain>
    </source>
</reference>
<dbReference type="EMBL" id="CP144099">
    <property type="protein sequence ID" value="WWC87085.1"/>
    <property type="molecule type" value="Genomic_DNA"/>
</dbReference>
<protein>
    <submittedName>
        <fullName evidence="2">Uncharacterized protein</fullName>
    </submittedName>
</protein>